<evidence type="ECO:0000313" key="11">
    <source>
        <dbReference type="EMBL" id="KZS06232.1"/>
    </source>
</evidence>
<keyword evidence="2" id="KW-0479">Metal-binding</keyword>
<dbReference type="InterPro" id="IPR011011">
    <property type="entry name" value="Znf_FYVE_PHD"/>
</dbReference>
<accession>A0A164NTT0</accession>
<dbReference type="SUPFAM" id="SSF57903">
    <property type="entry name" value="FYVE/PHD zinc finger"/>
    <property type="match status" value="2"/>
</dbReference>
<comment type="subcellular location">
    <subcellularLocation>
        <location evidence="1">Nucleus</location>
    </subcellularLocation>
</comment>
<reference evidence="11 12" key="1">
    <citation type="submission" date="2016-03" db="EMBL/GenBank/DDBJ databases">
        <title>EvidentialGene: Evidence-directed Construction of Genes on Genomes.</title>
        <authorList>
            <person name="Gilbert D.G."/>
            <person name="Choi J.-H."/>
            <person name="Mockaitis K."/>
            <person name="Colbourne J."/>
            <person name="Pfrender M."/>
        </authorList>
    </citation>
    <scope>NUCLEOTIDE SEQUENCE [LARGE SCALE GENOMIC DNA]</scope>
    <source>
        <strain evidence="11 12">Xinb3</strain>
        <tissue evidence="11">Complete organism</tissue>
    </source>
</reference>
<keyword evidence="3" id="KW-0677">Repeat</keyword>
<dbReference type="SMART" id="SM00249">
    <property type="entry name" value="PHD"/>
    <property type="match status" value="2"/>
</dbReference>
<dbReference type="PROSITE" id="PS01359">
    <property type="entry name" value="ZF_PHD_1"/>
    <property type="match status" value="2"/>
</dbReference>
<dbReference type="GO" id="GO:0003677">
    <property type="term" value="F:DNA binding"/>
    <property type="evidence" value="ECO:0007669"/>
    <property type="project" value="TreeGrafter"/>
</dbReference>
<evidence type="ECO:0000256" key="5">
    <source>
        <dbReference type="ARBA" id="ARBA00022833"/>
    </source>
</evidence>
<protein>
    <submittedName>
        <fullName evidence="11">Metal-response element-binding transcription factor</fullName>
    </submittedName>
</protein>
<dbReference type="PANTHER" id="PTHR12628">
    <property type="entry name" value="POLYCOMB-LIKE TRANSCRIPTION FACTOR"/>
    <property type="match status" value="1"/>
</dbReference>
<evidence type="ECO:0000256" key="6">
    <source>
        <dbReference type="ARBA" id="ARBA00022853"/>
    </source>
</evidence>
<dbReference type="OrthoDB" id="10033786at2759"/>
<keyword evidence="4 8" id="KW-0863">Zinc-finger</keyword>
<dbReference type="CDD" id="cd20452">
    <property type="entry name" value="Tudor_dPCL-like"/>
    <property type="match status" value="1"/>
</dbReference>
<dbReference type="InterPro" id="IPR019786">
    <property type="entry name" value="Zinc_finger_PHD-type_CS"/>
</dbReference>
<feature type="domain" description="PHD-type" evidence="10">
    <location>
        <begin position="84"/>
        <end position="139"/>
    </location>
</feature>
<name>A0A164NTT0_9CRUS</name>
<dbReference type="Gene3D" id="3.90.980.20">
    <property type="match status" value="1"/>
</dbReference>
<dbReference type="Gene3D" id="2.30.30.140">
    <property type="match status" value="1"/>
</dbReference>
<gene>
    <name evidence="11" type="ORF">APZ42_030409</name>
</gene>
<evidence type="ECO:0000259" key="10">
    <source>
        <dbReference type="PROSITE" id="PS50016"/>
    </source>
</evidence>
<dbReference type="InterPro" id="IPR001965">
    <property type="entry name" value="Znf_PHD"/>
</dbReference>
<dbReference type="PROSITE" id="PS50016">
    <property type="entry name" value="ZF_PHD_2"/>
    <property type="match status" value="1"/>
</dbReference>
<dbReference type="GO" id="GO:0045814">
    <property type="term" value="P:negative regulation of gene expression, epigenetic"/>
    <property type="evidence" value="ECO:0007669"/>
    <property type="project" value="TreeGrafter"/>
</dbReference>
<feature type="region of interest" description="Disordered" evidence="9">
    <location>
        <begin position="1"/>
        <end position="22"/>
    </location>
</feature>
<dbReference type="GO" id="GO:0003682">
    <property type="term" value="F:chromatin binding"/>
    <property type="evidence" value="ECO:0007669"/>
    <property type="project" value="TreeGrafter"/>
</dbReference>
<sequence>MSLSHTTVTKDESPVAPDSTTADRVTFTEGEDILLHDENGLFIFGTIVQVLLFDEKCLIQFGDDTERWAHFRDLRKIKIQEEAEISCTRCKSIQSSPCNHILLCHYCRRGYHQNCHEPPLPSQFANGETNWMCMRCMEKRQIKERDKLANSKPVDIPNKVNNNNSSSSNLVRKKRNFPYDLANLRWDVNHYANAEQKYCYCGQFGEWFNRMLQCCGCSQWFHSECISILKQPLLCGDRFFLFLCSVCNNGGEERLTRLSQEITLADMAHIALFNLTIETAKKYHDLDMSVLPFIENNWKYFQPSNELLTLTVSERRIRILAAFWQFKNRFMCGRELKKKKTMWGLRFRLPSPFPSVLSPQSQHMLQLWTNRDLVSSGPSIENVLPTLSVMKKQAEGFHKNKRAHSALSVRGEREKISNKRVRQSDPEPHRNLRVRQQRATSEESICEESSDDVKLMIMSGKKQNKRKRTNGGGDENSSSISSFSASLATPIETSSDETSSRGTLDMFIPPPQNFDGLNNPFFNLTSYNQNLPRSSGYLFVRPLKTRLSEKDIRITKNGEVKRKRFVRKWKRSSQPDLASALFSSDASFRFASPQTHVYQPTPKESILSYFGIEERVSRGEKYTVHARRVLSKGALQYLIHWESENVT</sequence>
<dbReference type="Pfam" id="PF14061">
    <property type="entry name" value="Mtf2_C"/>
    <property type="match status" value="1"/>
</dbReference>
<evidence type="ECO:0000256" key="8">
    <source>
        <dbReference type="PROSITE-ProRule" id="PRU00146"/>
    </source>
</evidence>
<evidence type="ECO:0000313" key="12">
    <source>
        <dbReference type="Proteomes" id="UP000076858"/>
    </source>
</evidence>
<keyword evidence="12" id="KW-1185">Reference proteome</keyword>
<keyword evidence="7" id="KW-0539">Nucleus</keyword>
<dbReference type="EMBL" id="LRGB01002829">
    <property type="protein sequence ID" value="KZS06232.1"/>
    <property type="molecule type" value="Genomic_DNA"/>
</dbReference>
<dbReference type="GO" id="GO:0008270">
    <property type="term" value="F:zinc ion binding"/>
    <property type="evidence" value="ECO:0007669"/>
    <property type="project" value="UniProtKB-KW"/>
</dbReference>
<feature type="compositionally biased region" description="Low complexity" evidence="9">
    <location>
        <begin position="477"/>
        <end position="486"/>
    </location>
</feature>
<comment type="caution">
    <text evidence="11">The sequence shown here is derived from an EMBL/GenBank/DDBJ whole genome shotgun (WGS) entry which is preliminary data.</text>
</comment>
<dbReference type="InterPro" id="IPR019787">
    <property type="entry name" value="Znf_PHD-finger"/>
</dbReference>
<evidence type="ECO:0000256" key="4">
    <source>
        <dbReference type="ARBA" id="ARBA00022771"/>
    </source>
</evidence>
<dbReference type="Proteomes" id="UP000076858">
    <property type="component" value="Unassembled WGS sequence"/>
</dbReference>
<feature type="region of interest" description="Disordered" evidence="9">
    <location>
        <begin position="397"/>
        <end position="503"/>
    </location>
</feature>
<evidence type="ECO:0000256" key="3">
    <source>
        <dbReference type="ARBA" id="ARBA00022737"/>
    </source>
</evidence>
<dbReference type="AlphaFoldDB" id="A0A164NTT0"/>
<proteinExistence type="predicted"/>
<keyword evidence="5" id="KW-0862">Zinc</keyword>
<dbReference type="CDD" id="cd15503">
    <property type="entry name" value="PHD2_MTF2_PHF19_like"/>
    <property type="match status" value="1"/>
</dbReference>
<dbReference type="GO" id="GO:0005634">
    <property type="term" value="C:nucleus"/>
    <property type="evidence" value="ECO:0007669"/>
    <property type="project" value="UniProtKB-SubCell"/>
</dbReference>
<evidence type="ECO:0000256" key="1">
    <source>
        <dbReference type="ARBA" id="ARBA00004123"/>
    </source>
</evidence>
<dbReference type="FunFam" id="2.30.30.140:FF:000135">
    <property type="entry name" value="Metal-response element-binding transcription factor"/>
    <property type="match status" value="1"/>
</dbReference>
<evidence type="ECO:0000256" key="2">
    <source>
        <dbReference type="ARBA" id="ARBA00022723"/>
    </source>
</evidence>
<dbReference type="Pfam" id="PF00628">
    <property type="entry name" value="PHD"/>
    <property type="match status" value="1"/>
</dbReference>
<dbReference type="Gene3D" id="3.30.40.10">
    <property type="entry name" value="Zinc/RING finger domain, C3HC4 (zinc finger)"/>
    <property type="match status" value="1"/>
</dbReference>
<dbReference type="PANTHER" id="PTHR12628:SF21">
    <property type="entry name" value="PHD-TYPE DOMAIN-CONTAINING PROTEIN"/>
    <property type="match status" value="1"/>
</dbReference>
<dbReference type="STRING" id="35525.A0A164NTT0"/>
<evidence type="ECO:0000256" key="9">
    <source>
        <dbReference type="SAM" id="MobiDB-lite"/>
    </source>
</evidence>
<organism evidence="11 12">
    <name type="scientific">Daphnia magna</name>
    <dbReference type="NCBI Taxonomy" id="35525"/>
    <lineage>
        <taxon>Eukaryota</taxon>
        <taxon>Metazoa</taxon>
        <taxon>Ecdysozoa</taxon>
        <taxon>Arthropoda</taxon>
        <taxon>Crustacea</taxon>
        <taxon>Branchiopoda</taxon>
        <taxon>Diplostraca</taxon>
        <taxon>Cladocera</taxon>
        <taxon>Anomopoda</taxon>
        <taxon>Daphniidae</taxon>
        <taxon>Daphnia</taxon>
    </lineage>
</organism>
<keyword evidence="6" id="KW-0156">Chromatin regulator</keyword>
<feature type="compositionally biased region" description="Polar residues" evidence="9">
    <location>
        <begin position="491"/>
        <end position="502"/>
    </location>
</feature>
<evidence type="ECO:0000256" key="7">
    <source>
        <dbReference type="ARBA" id="ARBA00023242"/>
    </source>
</evidence>
<feature type="compositionally biased region" description="Basic and acidic residues" evidence="9">
    <location>
        <begin position="410"/>
        <end position="430"/>
    </location>
</feature>
<dbReference type="InterPro" id="IPR013083">
    <property type="entry name" value="Znf_RING/FYVE/PHD"/>
</dbReference>
<dbReference type="InterPro" id="IPR025894">
    <property type="entry name" value="Mtf2_C_dom"/>
</dbReference>